<dbReference type="EMBL" id="AHFK01000088">
    <property type="protein sequence ID" value="EOQ04494.1"/>
    <property type="molecule type" value="Genomic_DNA"/>
</dbReference>
<comment type="caution">
    <text evidence="2">The sequence shown here is derived from an EMBL/GenBank/DDBJ whole genome shotgun (WGS) entry which is preliminary data.</text>
</comment>
<dbReference type="Pfam" id="PF12648">
    <property type="entry name" value="TcpE"/>
    <property type="match status" value="1"/>
</dbReference>
<protein>
    <recommendedName>
        <fullName evidence="4">Conjugal transfer protein</fullName>
    </recommendedName>
</protein>
<feature type="transmembrane region" description="Helical" evidence="1">
    <location>
        <begin position="40"/>
        <end position="58"/>
    </location>
</feature>
<gene>
    <name evidence="2" type="ORF">IKC_05996</name>
</gene>
<keyword evidence="1" id="KW-0472">Membrane</keyword>
<dbReference type="InterPro" id="IPR025608">
    <property type="entry name" value="TcpE"/>
</dbReference>
<evidence type="ECO:0008006" key="4">
    <source>
        <dbReference type="Google" id="ProtNLM"/>
    </source>
</evidence>
<dbReference type="RefSeq" id="WP_016123644.1">
    <property type="nucleotide sequence ID" value="NZ_KB976840.1"/>
</dbReference>
<accession>A0A9W5R228</accession>
<dbReference type="AlphaFoldDB" id="A0A9W5R228"/>
<keyword evidence="1" id="KW-1133">Transmembrane helix</keyword>
<reference evidence="2 3" key="1">
    <citation type="submission" date="2012-12" db="EMBL/GenBank/DDBJ databases">
        <title>The Genome Sequence of Bacillus cereus VD184.</title>
        <authorList>
            <consortium name="The Broad Institute Genome Sequencing Platform"/>
            <consortium name="The Broad Institute Genome Sequencing Center for Infectious Disease"/>
            <person name="Feldgarden M."/>
            <person name="Van der Auwera G.A."/>
            <person name="Mahillon J."/>
            <person name="Duprez V."/>
            <person name="Timmery S."/>
            <person name="Mattelet C."/>
            <person name="Dierick K."/>
            <person name="Sun M."/>
            <person name="Yu Z."/>
            <person name="Zhu L."/>
            <person name="Hu X."/>
            <person name="Shank E.B."/>
            <person name="Swiecicka I."/>
            <person name="Hansen B.M."/>
            <person name="Andrup L."/>
            <person name="Walker B."/>
            <person name="Young S.K."/>
            <person name="Zeng Q."/>
            <person name="Gargeya S."/>
            <person name="Fitzgerald M."/>
            <person name="Haas B."/>
            <person name="Abouelleil A."/>
            <person name="Alvarado L."/>
            <person name="Arachchi H.M."/>
            <person name="Berlin A.M."/>
            <person name="Chapman S.B."/>
            <person name="Dewar J."/>
            <person name="Goldberg J."/>
            <person name="Griggs A."/>
            <person name="Gujja S."/>
            <person name="Hansen M."/>
            <person name="Howarth C."/>
            <person name="Imamovic A."/>
            <person name="Larimer J."/>
            <person name="McCowan C."/>
            <person name="Murphy C."/>
            <person name="Neiman D."/>
            <person name="Pearson M."/>
            <person name="Priest M."/>
            <person name="Roberts A."/>
            <person name="Saif S."/>
            <person name="Shea T."/>
            <person name="Sisk P."/>
            <person name="Sykes S."/>
            <person name="Wortman J."/>
            <person name="Nusbaum C."/>
            <person name="Birren B."/>
        </authorList>
    </citation>
    <scope>NUCLEOTIDE SEQUENCE [LARGE SCALE GENOMIC DNA]</scope>
    <source>
        <strain evidence="2 3">VD184</strain>
    </source>
</reference>
<evidence type="ECO:0000313" key="3">
    <source>
        <dbReference type="Proteomes" id="UP000014028"/>
    </source>
</evidence>
<sequence>MQEPKQNSIVVYCYGSYMKFLRRQYELMGKRLPRAITWRAMGYFVVVEAGLVALRILPPFKWWLGDFIDRFYLIYYIVLPIFLVWGVDQYKTDDKSLFAYFRARIGFLFRKHRSSRLARMSKLKKHVIRGETFIQYGPYDLQNREEPIEEKNVDVHAYSLTFLHQKEEGKNVEKYETESTETH</sequence>
<evidence type="ECO:0000313" key="2">
    <source>
        <dbReference type="EMBL" id="EOQ04494.1"/>
    </source>
</evidence>
<dbReference type="Proteomes" id="UP000014028">
    <property type="component" value="Unassembled WGS sequence"/>
</dbReference>
<keyword evidence="1" id="KW-0812">Transmembrane</keyword>
<evidence type="ECO:0000256" key="1">
    <source>
        <dbReference type="SAM" id="Phobius"/>
    </source>
</evidence>
<organism evidence="2 3">
    <name type="scientific">Bacillus cereus VD184</name>
    <dbReference type="NCBI Taxonomy" id="1053242"/>
    <lineage>
        <taxon>Bacteria</taxon>
        <taxon>Bacillati</taxon>
        <taxon>Bacillota</taxon>
        <taxon>Bacilli</taxon>
        <taxon>Bacillales</taxon>
        <taxon>Bacillaceae</taxon>
        <taxon>Bacillus</taxon>
        <taxon>Bacillus cereus group</taxon>
    </lineage>
</organism>
<name>A0A9W5R228_BACCE</name>
<feature type="transmembrane region" description="Helical" evidence="1">
    <location>
        <begin position="70"/>
        <end position="87"/>
    </location>
</feature>
<proteinExistence type="predicted"/>